<evidence type="ECO:0000256" key="4">
    <source>
        <dbReference type="ARBA" id="ARBA00022452"/>
    </source>
</evidence>
<feature type="signal peptide" evidence="12">
    <location>
        <begin position="1"/>
        <end position="30"/>
    </location>
</feature>
<comment type="caution">
    <text evidence="15">The sequence shown here is derived from an EMBL/GenBank/DDBJ whole genome shotgun (WGS) entry which is preliminary data.</text>
</comment>
<dbReference type="Gene3D" id="2.170.130.10">
    <property type="entry name" value="TonB-dependent receptor, plug domain"/>
    <property type="match status" value="1"/>
</dbReference>
<dbReference type="InterPro" id="IPR000531">
    <property type="entry name" value="Beta-barrel_TonB"/>
</dbReference>
<evidence type="ECO:0000256" key="3">
    <source>
        <dbReference type="ARBA" id="ARBA00022448"/>
    </source>
</evidence>
<dbReference type="PROSITE" id="PS52016">
    <property type="entry name" value="TONB_DEPENDENT_REC_3"/>
    <property type="match status" value="1"/>
</dbReference>
<accession>A0A022PMW0</accession>
<reference evidence="15 16" key="1">
    <citation type="submission" date="2014-03" db="EMBL/GenBank/DDBJ databases">
        <title>Draft Genome of Photorhabdus luminescens BA1, an Egyptian Isolate.</title>
        <authorList>
            <person name="Ghazal S."/>
            <person name="Hurst S.G.IV."/>
            <person name="Morris K."/>
            <person name="Thomas K."/>
            <person name="Tisa L.S."/>
        </authorList>
    </citation>
    <scope>NUCLEOTIDE SEQUENCE [LARGE SCALE GENOMIC DNA]</scope>
    <source>
        <strain evidence="15 16">BA1</strain>
    </source>
</reference>
<evidence type="ECO:0000256" key="2">
    <source>
        <dbReference type="ARBA" id="ARBA00009810"/>
    </source>
</evidence>
<gene>
    <name evidence="15" type="ORF">BA1DRAFT_01530</name>
</gene>
<keyword evidence="15" id="KW-0675">Receptor</keyword>
<dbReference type="Proteomes" id="UP000023464">
    <property type="component" value="Unassembled WGS sequence"/>
</dbReference>
<organism evidence="15 16">
    <name type="scientific">Photorhabdus aegyptia</name>
    <dbReference type="NCBI Taxonomy" id="2805098"/>
    <lineage>
        <taxon>Bacteria</taxon>
        <taxon>Pseudomonadati</taxon>
        <taxon>Pseudomonadota</taxon>
        <taxon>Gammaproteobacteria</taxon>
        <taxon>Enterobacterales</taxon>
        <taxon>Morganellaceae</taxon>
        <taxon>Photorhabdus</taxon>
    </lineage>
</organism>
<evidence type="ECO:0000259" key="14">
    <source>
        <dbReference type="Pfam" id="PF07715"/>
    </source>
</evidence>
<protein>
    <submittedName>
        <fullName evidence="15">Outer membrane receptor protein</fullName>
    </submittedName>
</protein>
<dbReference type="InterPro" id="IPR012910">
    <property type="entry name" value="Plug_dom"/>
</dbReference>
<dbReference type="Pfam" id="PF00593">
    <property type="entry name" value="TonB_dep_Rec_b-barrel"/>
    <property type="match status" value="1"/>
</dbReference>
<keyword evidence="5 9" id="KW-0812">Transmembrane</keyword>
<dbReference type="EMBL" id="JFGV01000017">
    <property type="protein sequence ID" value="EYU15905.1"/>
    <property type="molecule type" value="Genomic_DNA"/>
</dbReference>
<feature type="region of interest" description="Disordered" evidence="11">
    <location>
        <begin position="504"/>
        <end position="524"/>
    </location>
</feature>
<keyword evidence="16" id="KW-1185">Reference proteome</keyword>
<evidence type="ECO:0000256" key="11">
    <source>
        <dbReference type="SAM" id="MobiDB-lite"/>
    </source>
</evidence>
<dbReference type="GO" id="GO:0044718">
    <property type="term" value="P:siderophore transmembrane transport"/>
    <property type="evidence" value="ECO:0007669"/>
    <property type="project" value="TreeGrafter"/>
</dbReference>
<evidence type="ECO:0000259" key="13">
    <source>
        <dbReference type="Pfam" id="PF00593"/>
    </source>
</evidence>
<comment type="subcellular location">
    <subcellularLocation>
        <location evidence="1 9">Cell outer membrane</location>
        <topology evidence="1 9">Multi-pass membrane protein</topology>
    </subcellularLocation>
</comment>
<feature type="domain" description="TonB-dependent receptor-like beta-barrel" evidence="13">
    <location>
        <begin position="712"/>
        <end position="977"/>
    </location>
</feature>
<evidence type="ECO:0000256" key="8">
    <source>
        <dbReference type="ARBA" id="ARBA00023237"/>
    </source>
</evidence>
<keyword evidence="7 9" id="KW-0472">Membrane</keyword>
<proteinExistence type="inferred from homology"/>
<keyword evidence="8 9" id="KW-0998">Cell outer membrane</keyword>
<dbReference type="PATRIC" id="fig|1393736.3.peg.1544"/>
<feature type="chain" id="PRO_5001503322" evidence="12">
    <location>
        <begin position="31"/>
        <end position="1006"/>
    </location>
</feature>
<evidence type="ECO:0000256" key="10">
    <source>
        <dbReference type="RuleBase" id="RU003357"/>
    </source>
</evidence>
<name>A0A022PMW0_9GAMM</name>
<evidence type="ECO:0000313" key="16">
    <source>
        <dbReference type="Proteomes" id="UP000023464"/>
    </source>
</evidence>
<keyword evidence="12" id="KW-0732">Signal</keyword>
<dbReference type="Pfam" id="PF07715">
    <property type="entry name" value="Plug"/>
    <property type="match status" value="1"/>
</dbReference>
<keyword evidence="3 9" id="KW-0813">Transport</keyword>
<evidence type="ECO:0000256" key="6">
    <source>
        <dbReference type="ARBA" id="ARBA00023077"/>
    </source>
</evidence>
<dbReference type="InterPro" id="IPR039426">
    <property type="entry name" value="TonB-dep_rcpt-like"/>
</dbReference>
<keyword evidence="6 10" id="KW-0798">TonB box</keyword>
<dbReference type="GO" id="GO:0009279">
    <property type="term" value="C:cell outer membrane"/>
    <property type="evidence" value="ECO:0007669"/>
    <property type="project" value="UniProtKB-SubCell"/>
</dbReference>
<dbReference type="GO" id="GO:0015344">
    <property type="term" value="F:siderophore uptake transmembrane transporter activity"/>
    <property type="evidence" value="ECO:0007669"/>
    <property type="project" value="TreeGrafter"/>
</dbReference>
<dbReference type="AlphaFoldDB" id="A0A022PMW0"/>
<comment type="similarity">
    <text evidence="2 9 10">Belongs to the TonB-dependent receptor family.</text>
</comment>
<dbReference type="InterPro" id="IPR037066">
    <property type="entry name" value="Plug_dom_sf"/>
</dbReference>
<evidence type="ECO:0000256" key="5">
    <source>
        <dbReference type="ARBA" id="ARBA00022692"/>
    </source>
</evidence>
<evidence type="ECO:0000313" key="15">
    <source>
        <dbReference type="EMBL" id="EYU15905.1"/>
    </source>
</evidence>
<evidence type="ECO:0000256" key="12">
    <source>
        <dbReference type="SAM" id="SignalP"/>
    </source>
</evidence>
<dbReference type="PANTHER" id="PTHR30069:SF41">
    <property type="entry name" value="HEME_HEMOPEXIN UTILIZATION PROTEIN C"/>
    <property type="match status" value="1"/>
</dbReference>
<dbReference type="PANTHER" id="PTHR30069">
    <property type="entry name" value="TONB-DEPENDENT OUTER MEMBRANE RECEPTOR"/>
    <property type="match status" value="1"/>
</dbReference>
<feature type="domain" description="TonB-dependent receptor plug" evidence="14">
    <location>
        <begin position="81"/>
        <end position="179"/>
    </location>
</feature>
<keyword evidence="4 9" id="KW-1134">Transmembrane beta strand</keyword>
<dbReference type="Gene3D" id="2.40.170.20">
    <property type="entry name" value="TonB-dependent receptor, beta-barrel domain"/>
    <property type="match status" value="2"/>
</dbReference>
<sequence length="1006" mass="114631">MIMYKLNNKYSKITFMLALAYSMMPYRAEAETLIAPAQSSKQPAENKADLGKINVSATSEKDEAGYDAVYDKDITNIYLGKDLVERYKGASPADVLKSAVGVFSGDSRNSGALDPNIRGIQGQGRVPVTIDGTEQAITTWRGYNGANNRNYIDPNLISSIEIEKGPSLTRGVKGSIGGAVMIKTLGIDDVVPVDERFGINLKLETSSNAVKERVPHLVLGQDYRDIPGFNQGFNYVDPALEITPKTSKDNKLLGLKDNAIRLALGTRQEYFDLMAAYSYRSKGNYFAGKGGAHRYDDPISKEDIEILDGGTRSYDPYLPFVARIYRPGNEVPNTSSEMESWLLKNNWYLANQQTIGFGIRDTKTIYGEIMPSRIGWVRAKDNVVSQWPLANVHQQAFNLDYKWKPDGNKWVDFDMKFWITRTISDTNTAGGYPREPRERDEVWDVNKDVNNKQRDPNKDGRLVDTASTNAHNNRWGVDLSNAFELTSSLDLTLSASLQQERLGSHDDYKGKNFSNFRSPPRKGRRQENNIAFNFDWRPTSWLALSAGARRVSYWSKDDFLNERLAARDIGYSKHEKLVGKGLQYMRTLTEREAILYKKYSSCIDDCFDDLDEFFEYEEKKITELKERDSILRPMVPVDVLWKYHDDGKLYKQDNPYFNGKLDMNERVIDPVTNKEVYKYEYSTAQQNSRYIDDSGEILNNSDKGVYKAKNEQERWSKQPKRKDHAWAPVFSATAYVSDNARIYTRYAEAVRMPSIFEDTVGFSSGLTDKPTRAFKPERSKTVEVGYVHDLSQLLGAERNADIRFAYYNTIIEHVFDRDSNFVFTQLDKQKLSGLEVQGRYDNGSFFTHFGLSYNLKNKVCDKTESLMLDPRNQFGVPECIDGGFPGGYLRTTIPPRYSLNLNIGGRLLDENLEIGSRVLYHSSVENKDEKWLMKKLPGAYKGINNNPMRWNSVMTIDAYINYQVTPDVVVELSGTNLTDRYYLDPLTRSMMPAPGRTFKLSVTSRF</sequence>
<evidence type="ECO:0000256" key="9">
    <source>
        <dbReference type="PROSITE-ProRule" id="PRU01360"/>
    </source>
</evidence>
<evidence type="ECO:0000256" key="7">
    <source>
        <dbReference type="ARBA" id="ARBA00023136"/>
    </source>
</evidence>
<dbReference type="SUPFAM" id="SSF56935">
    <property type="entry name" value="Porins"/>
    <property type="match status" value="1"/>
</dbReference>
<dbReference type="InterPro" id="IPR036942">
    <property type="entry name" value="Beta-barrel_TonB_sf"/>
</dbReference>
<evidence type="ECO:0000256" key="1">
    <source>
        <dbReference type="ARBA" id="ARBA00004571"/>
    </source>
</evidence>